<organism evidence="1 2">
    <name type="scientific">Aduncisulcus paluster</name>
    <dbReference type="NCBI Taxonomy" id="2918883"/>
    <lineage>
        <taxon>Eukaryota</taxon>
        <taxon>Metamonada</taxon>
        <taxon>Carpediemonas-like organisms</taxon>
        <taxon>Aduncisulcus</taxon>
    </lineage>
</organism>
<comment type="caution">
    <text evidence="1">The sequence shown here is derived from an EMBL/GenBank/DDBJ whole genome shotgun (WGS) entry which is preliminary data.</text>
</comment>
<proteinExistence type="predicted"/>
<dbReference type="PANTHER" id="PTHR32063">
    <property type="match status" value="1"/>
</dbReference>
<dbReference type="SUPFAM" id="SSF82693">
    <property type="entry name" value="Multidrug efflux transporter AcrB pore domain, PN1, PN2, PC1 and PC2 subdomains"/>
    <property type="match status" value="1"/>
</dbReference>
<sequence>MDMISVSGSYSGASVDILDKMAVTEIEDNVKSLEGVIETTTVISPGKFSIILEIQKGKDRYAMSDKIKDAVSLANKNLPSDMDEPTVTVIERSRDLI</sequence>
<reference evidence="1" key="1">
    <citation type="submission" date="2022-03" db="EMBL/GenBank/DDBJ databases">
        <title>Draft genome sequence of Aduncisulcus paluster, a free-living microaerophilic Fornicata.</title>
        <authorList>
            <person name="Yuyama I."/>
            <person name="Kume K."/>
            <person name="Tamura T."/>
            <person name="Inagaki Y."/>
            <person name="Hashimoto T."/>
        </authorList>
    </citation>
    <scope>NUCLEOTIDE SEQUENCE</scope>
    <source>
        <strain evidence="1">NY0171</strain>
    </source>
</reference>
<gene>
    <name evidence="1" type="ORF">ADUPG1_003267</name>
</gene>
<keyword evidence="2" id="KW-1185">Reference proteome</keyword>
<dbReference type="PANTHER" id="PTHR32063:SF24">
    <property type="entry name" value="CATION EFFLUX SYSTEM (ACRB_ACRD_ACRF FAMILY)"/>
    <property type="match status" value="1"/>
</dbReference>
<dbReference type="InterPro" id="IPR001036">
    <property type="entry name" value="Acrflvin-R"/>
</dbReference>
<dbReference type="Gene3D" id="3.30.70.1430">
    <property type="entry name" value="Multidrug efflux transporter AcrB pore domain"/>
    <property type="match status" value="1"/>
</dbReference>
<dbReference type="Pfam" id="PF00873">
    <property type="entry name" value="ACR_tran"/>
    <property type="match status" value="1"/>
</dbReference>
<protein>
    <submittedName>
        <fullName evidence="1">Acriflavin resistance protein like protein</fullName>
    </submittedName>
</protein>
<evidence type="ECO:0000313" key="1">
    <source>
        <dbReference type="EMBL" id="GKT37113.1"/>
    </source>
</evidence>
<feature type="non-terminal residue" evidence="1">
    <location>
        <position position="97"/>
    </location>
</feature>
<dbReference type="Proteomes" id="UP001057375">
    <property type="component" value="Unassembled WGS sequence"/>
</dbReference>
<accession>A0ABQ5KXD6</accession>
<evidence type="ECO:0000313" key="2">
    <source>
        <dbReference type="Proteomes" id="UP001057375"/>
    </source>
</evidence>
<name>A0ABQ5KXD6_9EUKA</name>
<dbReference type="EMBL" id="BQXS01004396">
    <property type="protein sequence ID" value="GKT37113.1"/>
    <property type="molecule type" value="Genomic_DNA"/>
</dbReference>